<name>R4YZX3_9ACTN</name>
<dbReference type="HOGENOM" id="CLU_203063_0_0_11"/>
<dbReference type="RefSeq" id="WP_012222811.1">
    <property type="nucleotide sequence ID" value="NZ_HG422565.1"/>
</dbReference>
<evidence type="ECO:0000313" key="1">
    <source>
        <dbReference type="EMBL" id="CCM61917.1"/>
    </source>
</evidence>
<organism evidence="1 2">
    <name type="scientific">Candidatus Neomicrothrix parvicella RN1</name>
    <dbReference type="NCBI Taxonomy" id="1229780"/>
    <lineage>
        <taxon>Bacteria</taxon>
        <taxon>Bacillati</taxon>
        <taxon>Actinomycetota</taxon>
        <taxon>Acidimicrobiia</taxon>
        <taxon>Acidimicrobiales</taxon>
        <taxon>Microthrixaceae</taxon>
        <taxon>Candidatus Neomicrothrix</taxon>
    </lineage>
</organism>
<evidence type="ECO:0000313" key="2">
    <source>
        <dbReference type="Proteomes" id="UP000018291"/>
    </source>
</evidence>
<comment type="caution">
    <text evidence="1">The sequence shown here is derived from an EMBL/GenBank/DDBJ whole genome shotgun (WGS) entry which is preliminary data.</text>
</comment>
<dbReference type="AlphaFoldDB" id="R4YZX3"/>
<accession>R4YZX3</accession>
<dbReference type="STRING" id="1229780.BN381_10148"/>
<dbReference type="Proteomes" id="UP000018291">
    <property type="component" value="Unassembled WGS sequence"/>
</dbReference>
<protein>
    <submittedName>
        <fullName evidence="1">Uncharacterized protein</fullName>
    </submittedName>
</protein>
<dbReference type="EMBL" id="CANL01000001">
    <property type="protein sequence ID" value="CCM61917.1"/>
    <property type="molecule type" value="Genomic_DNA"/>
</dbReference>
<gene>
    <name evidence="1" type="ORF">BN381_10148</name>
</gene>
<keyword evidence="2" id="KW-1185">Reference proteome</keyword>
<proteinExistence type="predicted"/>
<sequence length="60" mass="6588">MRKTAPKPTVNTPLFLAGDFLADVDGYLYEPTGEAVIIDGEHASIASTNAEADRWAKHEW</sequence>
<reference evidence="1 2" key="1">
    <citation type="journal article" date="2013" name="ISME J.">
        <title>Metabolic model for the filamentous 'Candidatus Microthrix parvicella' based on genomic and metagenomic analyses.</title>
        <authorList>
            <person name="Jon McIlroy S."/>
            <person name="Kristiansen R."/>
            <person name="Albertsen M."/>
            <person name="Michael Karst S."/>
            <person name="Rossetti S."/>
            <person name="Lund Nielsen J."/>
            <person name="Tandoi V."/>
            <person name="James Seviour R."/>
            <person name="Nielsen P.H."/>
        </authorList>
    </citation>
    <scope>NUCLEOTIDE SEQUENCE [LARGE SCALE GENOMIC DNA]</scope>
    <source>
        <strain evidence="1 2">RN1</strain>
    </source>
</reference>